<dbReference type="RefSeq" id="WP_386078955.1">
    <property type="nucleotide sequence ID" value="NZ_JBHTJT010000060.1"/>
</dbReference>
<organism evidence="2 3">
    <name type="scientific">Tropicimonas aquimaris</name>
    <dbReference type="NCBI Taxonomy" id="914152"/>
    <lineage>
        <taxon>Bacteria</taxon>
        <taxon>Pseudomonadati</taxon>
        <taxon>Pseudomonadota</taxon>
        <taxon>Alphaproteobacteria</taxon>
        <taxon>Rhodobacterales</taxon>
        <taxon>Roseobacteraceae</taxon>
        <taxon>Tropicimonas</taxon>
    </lineage>
</organism>
<sequence length="118" mass="13321">MFKRLFSTFEATGATAGEPSRPGRMAPLRQSYDDWRFERDFTAVMTALDRLSDRQLHLIGLTRGSLFDAVEEMILDTAQQRALGREVIELLEGSQRDAITAEEDGSRKFEQPQGLRAA</sequence>
<dbReference type="EMBL" id="JBHTJT010000060">
    <property type="protein sequence ID" value="MFD0982665.1"/>
    <property type="molecule type" value="Genomic_DNA"/>
</dbReference>
<proteinExistence type="predicted"/>
<evidence type="ECO:0000313" key="3">
    <source>
        <dbReference type="Proteomes" id="UP001597108"/>
    </source>
</evidence>
<gene>
    <name evidence="2" type="ORF">ACFQ2S_23810</name>
</gene>
<protein>
    <submittedName>
        <fullName evidence="2">Uncharacterized protein</fullName>
    </submittedName>
</protein>
<keyword evidence="3" id="KW-1185">Reference proteome</keyword>
<comment type="caution">
    <text evidence="2">The sequence shown here is derived from an EMBL/GenBank/DDBJ whole genome shotgun (WGS) entry which is preliminary data.</text>
</comment>
<name>A0ABW3IX42_9RHOB</name>
<evidence type="ECO:0000313" key="2">
    <source>
        <dbReference type="EMBL" id="MFD0982665.1"/>
    </source>
</evidence>
<accession>A0ABW3IX42</accession>
<evidence type="ECO:0000256" key="1">
    <source>
        <dbReference type="SAM" id="MobiDB-lite"/>
    </source>
</evidence>
<feature type="region of interest" description="Disordered" evidence="1">
    <location>
        <begin position="99"/>
        <end position="118"/>
    </location>
</feature>
<reference evidence="3" key="1">
    <citation type="journal article" date="2019" name="Int. J. Syst. Evol. Microbiol.">
        <title>The Global Catalogue of Microorganisms (GCM) 10K type strain sequencing project: providing services to taxonomists for standard genome sequencing and annotation.</title>
        <authorList>
            <consortium name="The Broad Institute Genomics Platform"/>
            <consortium name="The Broad Institute Genome Sequencing Center for Infectious Disease"/>
            <person name="Wu L."/>
            <person name="Ma J."/>
        </authorList>
    </citation>
    <scope>NUCLEOTIDE SEQUENCE [LARGE SCALE GENOMIC DNA]</scope>
    <source>
        <strain evidence="3">CCUG 60524</strain>
    </source>
</reference>
<dbReference type="Proteomes" id="UP001597108">
    <property type="component" value="Unassembled WGS sequence"/>
</dbReference>